<keyword evidence="2" id="KW-1185">Reference proteome</keyword>
<evidence type="ECO:0000313" key="1">
    <source>
        <dbReference type="EMBL" id="GFO20858.1"/>
    </source>
</evidence>
<dbReference type="EMBL" id="BLXT01005208">
    <property type="protein sequence ID" value="GFO20858.1"/>
    <property type="molecule type" value="Genomic_DNA"/>
</dbReference>
<reference evidence="1 2" key="1">
    <citation type="journal article" date="2021" name="Elife">
        <title>Chloroplast acquisition without the gene transfer in kleptoplastic sea slugs, Plakobranchus ocellatus.</title>
        <authorList>
            <person name="Maeda T."/>
            <person name="Takahashi S."/>
            <person name="Yoshida T."/>
            <person name="Shimamura S."/>
            <person name="Takaki Y."/>
            <person name="Nagai Y."/>
            <person name="Toyoda A."/>
            <person name="Suzuki Y."/>
            <person name="Arimoto A."/>
            <person name="Ishii H."/>
            <person name="Satoh N."/>
            <person name="Nishiyama T."/>
            <person name="Hasebe M."/>
            <person name="Maruyama T."/>
            <person name="Minagawa J."/>
            <person name="Obokata J."/>
            <person name="Shigenobu S."/>
        </authorList>
    </citation>
    <scope>NUCLEOTIDE SEQUENCE [LARGE SCALE GENOMIC DNA]</scope>
</reference>
<proteinExistence type="predicted"/>
<dbReference type="Proteomes" id="UP000735302">
    <property type="component" value="Unassembled WGS sequence"/>
</dbReference>
<name>A0AAV4BMR1_9GAST</name>
<protein>
    <submittedName>
        <fullName evidence="1">Uncharacterized protein</fullName>
    </submittedName>
</protein>
<organism evidence="1 2">
    <name type="scientific">Plakobranchus ocellatus</name>
    <dbReference type="NCBI Taxonomy" id="259542"/>
    <lineage>
        <taxon>Eukaryota</taxon>
        <taxon>Metazoa</taxon>
        <taxon>Spiralia</taxon>
        <taxon>Lophotrochozoa</taxon>
        <taxon>Mollusca</taxon>
        <taxon>Gastropoda</taxon>
        <taxon>Heterobranchia</taxon>
        <taxon>Euthyneura</taxon>
        <taxon>Panpulmonata</taxon>
        <taxon>Sacoglossa</taxon>
        <taxon>Placobranchoidea</taxon>
        <taxon>Plakobranchidae</taxon>
        <taxon>Plakobranchus</taxon>
    </lineage>
</organism>
<dbReference type="AlphaFoldDB" id="A0AAV4BMR1"/>
<sequence>MRQGCFKAFKQWWCVDYSLDGAEKQNCVTERASLKRAQTGVTQCRSIKIDCMELKVHTGIARRHATVPVQCFVMVDHCEDLIEEPQVNHRDSRF</sequence>
<gene>
    <name evidence="1" type="ORF">PoB_004736300</name>
</gene>
<evidence type="ECO:0000313" key="2">
    <source>
        <dbReference type="Proteomes" id="UP000735302"/>
    </source>
</evidence>
<accession>A0AAV4BMR1</accession>
<comment type="caution">
    <text evidence="1">The sequence shown here is derived from an EMBL/GenBank/DDBJ whole genome shotgun (WGS) entry which is preliminary data.</text>
</comment>